<gene>
    <name evidence="2" type="ORF">GSI_08685</name>
</gene>
<dbReference type="Proteomes" id="UP000230002">
    <property type="component" value="Unassembled WGS sequence"/>
</dbReference>
<dbReference type="AlphaFoldDB" id="A0A2G8S4D8"/>
<evidence type="ECO:0000313" key="3">
    <source>
        <dbReference type="Proteomes" id="UP000230002"/>
    </source>
</evidence>
<comment type="caution">
    <text evidence="2">The sequence shown here is derived from an EMBL/GenBank/DDBJ whole genome shotgun (WGS) entry which is preliminary data.</text>
</comment>
<evidence type="ECO:0000313" key="2">
    <source>
        <dbReference type="EMBL" id="PIL28643.1"/>
    </source>
</evidence>
<dbReference type="InterPro" id="IPR011333">
    <property type="entry name" value="SKP1/BTB/POZ_sf"/>
</dbReference>
<dbReference type="InterPro" id="IPR000210">
    <property type="entry name" value="BTB/POZ_dom"/>
</dbReference>
<dbReference type="STRING" id="1077348.A0A2G8S4D8"/>
<sequence length="355" mass="40580">MNSNAFLERHPNLYFPDGDIVLAVKEGTIHGSATGDLEKYILFRVHKFLLRHHSATFSNFFADANAAPTEVYDGVPLAEMHGDRAKDFAMLLGYLYDPSSLVFRRHDPDTPLAVSGVIRLADKYLIEPLHRCLVQQVCEDWPTMLNEFDVQQAEIDALRNLETPAYGLTPDGKPRRLADVVPEPASAILFAQEFGCLQILPAAFYRLSLTPVDTHGRKDAPQSLTARWPLLGKENLLRYIHGCQFLHEYRPNAPEFMCGDCEGIWALEEDEDFVHPCHEFIERLFHVVWAPRPSPTHPDPLRLLAKCVDYEKIPQLSKKHYPQGLCKNCRIVLVEELHEERKKIWEQLSTAFQLT</sequence>
<evidence type="ECO:0000259" key="1">
    <source>
        <dbReference type="PROSITE" id="PS50097"/>
    </source>
</evidence>
<accession>A0A2G8S4D8</accession>
<dbReference type="EMBL" id="AYKW01000023">
    <property type="protein sequence ID" value="PIL28643.1"/>
    <property type="molecule type" value="Genomic_DNA"/>
</dbReference>
<reference evidence="2 3" key="1">
    <citation type="journal article" date="2015" name="Sci. Rep.">
        <title>Chromosome-level genome map provides insights into diverse defense mechanisms in the medicinal fungus Ganoderma sinense.</title>
        <authorList>
            <person name="Zhu Y."/>
            <person name="Xu J."/>
            <person name="Sun C."/>
            <person name="Zhou S."/>
            <person name="Xu H."/>
            <person name="Nelson D.R."/>
            <person name="Qian J."/>
            <person name="Song J."/>
            <person name="Luo H."/>
            <person name="Xiang L."/>
            <person name="Li Y."/>
            <person name="Xu Z."/>
            <person name="Ji A."/>
            <person name="Wang L."/>
            <person name="Lu S."/>
            <person name="Hayward A."/>
            <person name="Sun W."/>
            <person name="Li X."/>
            <person name="Schwartz D.C."/>
            <person name="Wang Y."/>
            <person name="Chen S."/>
        </authorList>
    </citation>
    <scope>NUCLEOTIDE SEQUENCE [LARGE SCALE GENOMIC DNA]</scope>
    <source>
        <strain evidence="2 3">ZZ0214-1</strain>
    </source>
</reference>
<feature type="domain" description="BTB" evidence="1">
    <location>
        <begin position="18"/>
        <end position="97"/>
    </location>
</feature>
<protein>
    <recommendedName>
        <fullName evidence="1">BTB domain-containing protein</fullName>
    </recommendedName>
</protein>
<dbReference type="Gene3D" id="3.30.710.10">
    <property type="entry name" value="Potassium Channel Kv1.1, Chain A"/>
    <property type="match status" value="1"/>
</dbReference>
<keyword evidence="3" id="KW-1185">Reference proteome</keyword>
<dbReference type="SUPFAM" id="SSF54695">
    <property type="entry name" value="POZ domain"/>
    <property type="match status" value="1"/>
</dbReference>
<dbReference type="OrthoDB" id="3268787at2759"/>
<dbReference type="PROSITE" id="PS50097">
    <property type="entry name" value="BTB"/>
    <property type="match status" value="1"/>
</dbReference>
<name>A0A2G8S4D8_9APHY</name>
<organism evidence="2 3">
    <name type="scientific">Ganoderma sinense ZZ0214-1</name>
    <dbReference type="NCBI Taxonomy" id="1077348"/>
    <lineage>
        <taxon>Eukaryota</taxon>
        <taxon>Fungi</taxon>
        <taxon>Dikarya</taxon>
        <taxon>Basidiomycota</taxon>
        <taxon>Agaricomycotina</taxon>
        <taxon>Agaricomycetes</taxon>
        <taxon>Polyporales</taxon>
        <taxon>Polyporaceae</taxon>
        <taxon>Ganoderma</taxon>
    </lineage>
</organism>
<proteinExistence type="predicted"/>